<evidence type="ECO:0000313" key="2">
    <source>
        <dbReference type="Proteomes" id="UP001432322"/>
    </source>
</evidence>
<proteinExistence type="predicted"/>
<sequence>SSSFSRFSINSKEFFPSSSTLPFIYPPLWVDEIIENRHSSHSFDASALEFYPSSDSECDFSRSPSPYADWVYIPSEHSTQKSHIFNADSPEFYPSSDSGVESESDFSRSPSPCQDWVYFPSDFSHSTPDISQEEIEVEHQIEWPSSTSYLARFRPSHLREYHLLPSIDEAFLSSYSFFCLTRPINSPSELSEEELMDYMAIQMKNLWGIEEKETTQC</sequence>
<protein>
    <submittedName>
        <fullName evidence="1">Uncharacterized protein</fullName>
    </submittedName>
</protein>
<accession>A0AAV5VLH3</accession>
<comment type="caution">
    <text evidence="1">The sequence shown here is derived from an EMBL/GenBank/DDBJ whole genome shotgun (WGS) entry which is preliminary data.</text>
</comment>
<gene>
    <name evidence="1" type="ORF">PFISCL1PPCAC_10859</name>
</gene>
<dbReference type="EMBL" id="BTSY01000003">
    <property type="protein sequence ID" value="GMT19562.1"/>
    <property type="molecule type" value="Genomic_DNA"/>
</dbReference>
<keyword evidence="2" id="KW-1185">Reference proteome</keyword>
<organism evidence="1 2">
    <name type="scientific">Pristionchus fissidentatus</name>
    <dbReference type="NCBI Taxonomy" id="1538716"/>
    <lineage>
        <taxon>Eukaryota</taxon>
        <taxon>Metazoa</taxon>
        <taxon>Ecdysozoa</taxon>
        <taxon>Nematoda</taxon>
        <taxon>Chromadorea</taxon>
        <taxon>Rhabditida</taxon>
        <taxon>Rhabditina</taxon>
        <taxon>Diplogasteromorpha</taxon>
        <taxon>Diplogasteroidea</taxon>
        <taxon>Neodiplogasteridae</taxon>
        <taxon>Pristionchus</taxon>
    </lineage>
</organism>
<feature type="non-terminal residue" evidence="1">
    <location>
        <position position="1"/>
    </location>
</feature>
<reference evidence="1" key="1">
    <citation type="submission" date="2023-10" db="EMBL/GenBank/DDBJ databases">
        <title>Genome assembly of Pristionchus species.</title>
        <authorList>
            <person name="Yoshida K."/>
            <person name="Sommer R.J."/>
        </authorList>
    </citation>
    <scope>NUCLEOTIDE SEQUENCE</scope>
    <source>
        <strain evidence="1">RS5133</strain>
    </source>
</reference>
<name>A0AAV5VLH3_9BILA</name>
<evidence type="ECO:0000313" key="1">
    <source>
        <dbReference type="EMBL" id="GMT19562.1"/>
    </source>
</evidence>
<dbReference type="Proteomes" id="UP001432322">
    <property type="component" value="Unassembled WGS sequence"/>
</dbReference>
<dbReference type="AlphaFoldDB" id="A0AAV5VLH3"/>